<keyword evidence="1" id="KW-0812">Transmembrane</keyword>
<dbReference type="SUPFAM" id="SSF103481">
    <property type="entry name" value="Multidrug resistance efflux transporter EmrE"/>
    <property type="match status" value="2"/>
</dbReference>
<name>A0ABM7P0D5_9BACT</name>
<dbReference type="EMBL" id="AP024484">
    <property type="protein sequence ID" value="BCS86223.1"/>
    <property type="molecule type" value="Genomic_DNA"/>
</dbReference>
<proteinExistence type="predicted"/>
<dbReference type="Pfam" id="PF00892">
    <property type="entry name" value="EamA"/>
    <property type="match status" value="2"/>
</dbReference>
<dbReference type="RefSeq" id="WP_237072226.1">
    <property type="nucleotide sequence ID" value="NZ_AP024484.1"/>
</dbReference>
<feature type="domain" description="EamA" evidence="2">
    <location>
        <begin position="9"/>
        <end position="132"/>
    </location>
</feature>
<feature type="transmembrane region" description="Helical" evidence="1">
    <location>
        <begin position="209"/>
        <end position="226"/>
    </location>
</feature>
<dbReference type="PANTHER" id="PTHR22911:SF79">
    <property type="entry name" value="MOBA-LIKE NTP TRANSFERASE DOMAIN-CONTAINING PROTEIN"/>
    <property type="match status" value="1"/>
</dbReference>
<feature type="transmembrane region" description="Helical" evidence="1">
    <location>
        <begin position="263"/>
        <end position="281"/>
    </location>
</feature>
<keyword evidence="4" id="KW-1185">Reference proteome</keyword>
<feature type="transmembrane region" description="Helical" evidence="1">
    <location>
        <begin position="238"/>
        <end position="257"/>
    </location>
</feature>
<reference evidence="3 4" key="1">
    <citation type="journal article" date="2022" name="Int. J. Syst. Evol. Microbiol.">
        <title>Prevotella herbatica sp. nov., a plant polysaccharide-decomposing anaerobic bacterium isolated from a methanogenic reactor.</title>
        <authorList>
            <person name="Uek A."/>
            <person name="Tonouchi A."/>
            <person name="Kaku N."/>
            <person name="Ueki K."/>
        </authorList>
    </citation>
    <scope>NUCLEOTIDE SEQUENCE [LARGE SCALE GENOMIC DNA]</scope>
    <source>
        <strain evidence="3 4">WR041</strain>
    </source>
</reference>
<evidence type="ECO:0000313" key="4">
    <source>
        <dbReference type="Proteomes" id="UP001319045"/>
    </source>
</evidence>
<sequence length="297" mass="33430">MEKTNKAFIQLHLSVMLAGFTGLFGKLITLNEVDIVWYRMFFTSLILIVFTGLPKISLKKLAQLAMCGALLGLHWMMFYGSIKASNVSIGVICYSLVGVFTAIFEPAILKRRFSWTEIAFSLITVLGLLCVFSFDSRYRYGILIGVGSAAISSIYSIFNKKYSKGIKSRTVLFYEMSAGLIIVTAIIPIYTTIFNIHQDIQVIPSGSNLWWMLCHALFCTVGLYLLQIQALRSLSAFTVNLTYNLEPCYTVLMAFIFFGEAKYVNLSFYIGIILILTSVLLQTRRAVIQNKVNQLKL</sequence>
<feature type="transmembrane region" description="Helical" evidence="1">
    <location>
        <begin position="88"/>
        <end position="108"/>
    </location>
</feature>
<accession>A0ABM7P0D5</accession>
<protein>
    <submittedName>
        <fullName evidence="3">Permease</fullName>
    </submittedName>
</protein>
<feature type="transmembrane region" description="Helical" evidence="1">
    <location>
        <begin position="170"/>
        <end position="189"/>
    </location>
</feature>
<evidence type="ECO:0000313" key="3">
    <source>
        <dbReference type="EMBL" id="BCS86223.1"/>
    </source>
</evidence>
<feature type="transmembrane region" description="Helical" evidence="1">
    <location>
        <begin position="115"/>
        <end position="134"/>
    </location>
</feature>
<feature type="transmembrane region" description="Helical" evidence="1">
    <location>
        <begin position="140"/>
        <end position="158"/>
    </location>
</feature>
<evidence type="ECO:0000259" key="2">
    <source>
        <dbReference type="Pfam" id="PF00892"/>
    </source>
</evidence>
<feature type="transmembrane region" description="Helical" evidence="1">
    <location>
        <begin position="61"/>
        <end position="82"/>
    </location>
</feature>
<dbReference type="PANTHER" id="PTHR22911">
    <property type="entry name" value="ACYL-MALONYL CONDENSING ENZYME-RELATED"/>
    <property type="match status" value="1"/>
</dbReference>
<keyword evidence="1" id="KW-1133">Transmembrane helix</keyword>
<dbReference type="InterPro" id="IPR000620">
    <property type="entry name" value="EamA_dom"/>
</dbReference>
<dbReference type="InterPro" id="IPR037185">
    <property type="entry name" value="EmrE-like"/>
</dbReference>
<gene>
    <name evidence="3" type="ORF">prwr041_21160</name>
</gene>
<organism evidence="3 4">
    <name type="scientific">Prevotella herbatica</name>
    <dbReference type="NCBI Taxonomy" id="2801997"/>
    <lineage>
        <taxon>Bacteria</taxon>
        <taxon>Pseudomonadati</taxon>
        <taxon>Bacteroidota</taxon>
        <taxon>Bacteroidia</taxon>
        <taxon>Bacteroidales</taxon>
        <taxon>Prevotellaceae</taxon>
        <taxon>Prevotella</taxon>
    </lineage>
</organism>
<keyword evidence="1" id="KW-0472">Membrane</keyword>
<feature type="transmembrane region" description="Helical" evidence="1">
    <location>
        <begin position="35"/>
        <end position="54"/>
    </location>
</feature>
<feature type="domain" description="EamA" evidence="2">
    <location>
        <begin position="140"/>
        <end position="281"/>
    </location>
</feature>
<feature type="transmembrane region" description="Helical" evidence="1">
    <location>
        <begin position="7"/>
        <end position="29"/>
    </location>
</feature>
<dbReference type="Proteomes" id="UP001319045">
    <property type="component" value="Chromosome"/>
</dbReference>
<evidence type="ECO:0000256" key="1">
    <source>
        <dbReference type="SAM" id="Phobius"/>
    </source>
</evidence>